<reference evidence="2 3" key="1">
    <citation type="submission" date="2020-06" db="EMBL/GenBank/DDBJ databases">
        <title>Transcriptomic and genomic resources for Thalictrum thalictroides and T. hernandezii: Facilitating candidate gene discovery in an emerging model plant lineage.</title>
        <authorList>
            <person name="Arias T."/>
            <person name="Riano-Pachon D.M."/>
            <person name="Di Stilio V.S."/>
        </authorList>
    </citation>
    <scope>NUCLEOTIDE SEQUENCE [LARGE SCALE GENOMIC DNA]</scope>
    <source>
        <strain evidence="3">cv. WT478/WT964</strain>
        <tissue evidence="2">Leaves</tissue>
    </source>
</reference>
<protein>
    <submittedName>
        <fullName evidence="2">Thaumatin-like protein</fullName>
    </submittedName>
</protein>
<gene>
    <name evidence="2" type="ORF">FRX31_029503</name>
</gene>
<dbReference type="PRINTS" id="PR00347">
    <property type="entry name" value="THAUMATIN"/>
</dbReference>
<dbReference type="PROSITE" id="PS51367">
    <property type="entry name" value="THAUMATIN_2"/>
    <property type="match status" value="1"/>
</dbReference>
<dbReference type="Proteomes" id="UP000554482">
    <property type="component" value="Unassembled WGS sequence"/>
</dbReference>
<dbReference type="InterPro" id="IPR037176">
    <property type="entry name" value="Osmotin/thaumatin-like_sf"/>
</dbReference>
<proteinExistence type="predicted"/>
<keyword evidence="3" id="KW-1185">Reference proteome</keyword>
<name>A0A7J6V9L2_THATH</name>
<dbReference type="SUPFAM" id="SSF49870">
    <property type="entry name" value="Osmotin, thaumatin-like protein"/>
    <property type="match status" value="1"/>
</dbReference>
<dbReference type="InterPro" id="IPR001938">
    <property type="entry name" value="Thaumatin"/>
</dbReference>
<feature type="disulfide bond" evidence="1">
    <location>
        <begin position="167"/>
        <end position="228"/>
    </location>
</feature>
<dbReference type="OrthoDB" id="430315at2759"/>
<evidence type="ECO:0000256" key="1">
    <source>
        <dbReference type="PIRSR" id="PIRSR002703-1"/>
    </source>
</evidence>
<sequence>MGTTPLILITKTPIHSQFAKLVVMEPKLLIILFMSLMIPGSFSATFTFRNNCPYTVWPGILTNPNLPQFPTSGFELASRASRSENSAGNWGGRFWARTGCNGQFTCATGTCRPSLACNGAGGAPPVTLAEFTLNGDGGKDFYDISNVDGFNIPVSITPDRGCQSTSCPANVNSVCPPQLSVRGSNGNTIACKSACLAFNQPQYCCTGAFNNPNTCKPTDYSRIFKNACPQAYSYAYDDRSSTFTCANGANYAITFCP</sequence>
<feature type="disulfide bond" evidence="1">
    <location>
        <begin position="205"/>
        <end position="215"/>
    </location>
</feature>
<feature type="disulfide bond" evidence="1">
    <location>
        <begin position="195"/>
        <end position="204"/>
    </location>
</feature>
<feature type="disulfide bond" evidence="1">
    <location>
        <begin position="52"/>
        <end position="256"/>
    </location>
</feature>
<dbReference type="Gene3D" id="2.60.110.10">
    <property type="entry name" value="Thaumatin"/>
    <property type="match status" value="1"/>
</dbReference>
<dbReference type="PIRSF" id="PIRSF002703">
    <property type="entry name" value="Thaumatin"/>
    <property type="match status" value="1"/>
</dbReference>
<feature type="disulfide bond" evidence="1">
    <location>
        <begin position="111"/>
        <end position="117"/>
    </location>
</feature>
<evidence type="ECO:0000313" key="2">
    <source>
        <dbReference type="EMBL" id="KAF5180910.1"/>
    </source>
</evidence>
<dbReference type="AlphaFoldDB" id="A0A7J6V9L2"/>
<accession>A0A7J6V9L2</accession>
<organism evidence="2 3">
    <name type="scientific">Thalictrum thalictroides</name>
    <name type="common">Rue-anemone</name>
    <name type="synonym">Anemone thalictroides</name>
    <dbReference type="NCBI Taxonomy" id="46969"/>
    <lineage>
        <taxon>Eukaryota</taxon>
        <taxon>Viridiplantae</taxon>
        <taxon>Streptophyta</taxon>
        <taxon>Embryophyta</taxon>
        <taxon>Tracheophyta</taxon>
        <taxon>Spermatophyta</taxon>
        <taxon>Magnoliopsida</taxon>
        <taxon>Ranunculales</taxon>
        <taxon>Ranunculaceae</taxon>
        <taxon>Thalictroideae</taxon>
        <taxon>Thalictrum</taxon>
    </lineage>
</organism>
<dbReference type="Pfam" id="PF00314">
    <property type="entry name" value="Thaumatin"/>
    <property type="match status" value="1"/>
</dbReference>
<feature type="disulfide bond" evidence="1">
    <location>
        <begin position="162"/>
        <end position="245"/>
    </location>
</feature>
<dbReference type="FunFam" id="2.60.110.10:FF:000004">
    <property type="entry name" value="THAUMATIN-LIKE PROTEIN 1"/>
    <property type="match status" value="1"/>
</dbReference>
<dbReference type="CDD" id="cd09218">
    <property type="entry name" value="TLP-PA"/>
    <property type="match status" value="1"/>
</dbReference>
<feature type="disulfide bond" evidence="1">
    <location>
        <begin position="175"/>
        <end position="191"/>
    </location>
</feature>
<dbReference type="PANTHER" id="PTHR31048">
    <property type="entry name" value="OS03G0233200 PROTEIN"/>
    <property type="match status" value="1"/>
</dbReference>
<comment type="caution">
    <text evidence="2">The sequence shown here is derived from an EMBL/GenBank/DDBJ whole genome shotgun (WGS) entry which is preliminary data.</text>
</comment>
<dbReference type="EMBL" id="JABWDY010036802">
    <property type="protein sequence ID" value="KAF5180910.1"/>
    <property type="molecule type" value="Genomic_DNA"/>
</dbReference>
<evidence type="ECO:0000313" key="3">
    <source>
        <dbReference type="Proteomes" id="UP000554482"/>
    </source>
</evidence>
<keyword evidence="1" id="KW-1015">Disulfide bond</keyword>
<dbReference type="SMART" id="SM00205">
    <property type="entry name" value="THN"/>
    <property type="match status" value="1"/>
</dbReference>
<feature type="disulfide bond" evidence="1">
    <location>
        <begin position="100"/>
        <end position="106"/>
    </location>
</feature>